<feature type="transmembrane region" description="Helical" evidence="1">
    <location>
        <begin position="84"/>
        <end position="101"/>
    </location>
</feature>
<sequence length="140" mass="15871">MLDHKYGFVFKSVMELLVYGMIAQFIHLVVKEDVLNMYLMGSIACIGFYSLDITRLAVEELDLSSLVISAELLLHLAVHESQTLFMALCLLTLIILLRGYFEAEENRRIIEDEGRLLPFRHGAGAKKIGNGKKKGIARYH</sequence>
<keyword evidence="1" id="KW-0812">Transmembrane</keyword>
<gene>
    <name evidence="2" type="ORF">COLO4_15059</name>
</gene>
<accession>A0A1R3JPJ1</accession>
<keyword evidence="1" id="KW-0472">Membrane</keyword>
<organism evidence="2 3">
    <name type="scientific">Corchorus olitorius</name>
    <dbReference type="NCBI Taxonomy" id="93759"/>
    <lineage>
        <taxon>Eukaryota</taxon>
        <taxon>Viridiplantae</taxon>
        <taxon>Streptophyta</taxon>
        <taxon>Embryophyta</taxon>
        <taxon>Tracheophyta</taxon>
        <taxon>Spermatophyta</taxon>
        <taxon>Magnoliopsida</taxon>
        <taxon>eudicotyledons</taxon>
        <taxon>Gunneridae</taxon>
        <taxon>Pentapetalae</taxon>
        <taxon>rosids</taxon>
        <taxon>malvids</taxon>
        <taxon>Malvales</taxon>
        <taxon>Malvaceae</taxon>
        <taxon>Grewioideae</taxon>
        <taxon>Apeibeae</taxon>
        <taxon>Corchorus</taxon>
    </lineage>
</organism>
<dbReference type="Proteomes" id="UP000187203">
    <property type="component" value="Unassembled WGS sequence"/>
</dbReference>
<name>A0A1R3JPJ1_9ROSI</name>
<keyword evidence="1" id="KW-1133">Transmembrane helix</keyword>
<evidence type="ECO:0000313" key="3">
    <source>
        <dbReference type="Proteomes" id="UP000187203"/>
    </source>
</evidence>
<dbReference type="AlphaFoldDB" id="A0A1R3JPJ1"/>
<evidence type="ECO:0000256" key="1">
    <source>
        <dbReference type="SAM" id="Phobius"/>
    </source>
</evidence>
<dbReference type="EMBL" id="AWUE01015551">
    <property type="protein sequence ID" value="OMO96822.1"/>
    <property type="molecule type" value="Genomic_DNA"/>
</dbReference>
<feature type="transmembrane region" description="Helical" evidence="1">
    <location>
        <begin position="12"/>
        <end position="30"/>
    </location>
</feature>
<reference evidence="3" key="1">
    <citation type="submission" date="2013-09" db="EMBL/GenBank/DDBJ databases">
        <title>Corchorus olitorius genome sequencing.</title>
        <authorList>
            <person name="Alam M."/>
            <person name="Haque M.S."/>
            <person name="Islam M.S."/>
            <person name="Emdad E.M."/>
            <person name="Islam M.M."/>
            <person name="Ahmed B."/>
            <person name="Halim A."/>
            <person name="Hossen Q.M.M."/>
            <person name="Hossain M.Z."/>
            <person name="Ahmed R."/>
            <person name="Khan M.M."/>
            <person name="Islam R."/>
            <person name="Rashid M.M."/>
            <person name="Khan S.A."/>
            <person name="Rahman M.S."/>
            <person name="Alam M."/>
            <person name="Yahiya A.S."/>
            <person name="Khan M.S."/>
            <person name="Azam M.S."/>
            <person name="Haque T."/>
            <person name="Lashkar M.Z.H."/>
            <person name="Akhand A.I."/>
            <person name="Morshed G."/>
            <person name="Roy S."/>
            <person name="Uddin K.S."/>
            <person name="Rabeya T."/>
            <person name="Hossain A.S."/>
            <person name="Chowdhury A."/>
            <person name="Snigdha A.R."/>
            <person name="Mortoza M.S."/>
            <person name="Matin S.A."/>
            <person name="Hoque S.M.E."/>
            <person name="Islam M.K."/>
            <person name="Roy D.K."/>
            <person name="Haider R."/>
            <person name="Moosa M.M."/>
            <person name="Elias S.M."/>
            <person name="Hasan A.M."/>
            <person name="Jahan S."/>
            <person name="Shafiuddin M."/>
            <person name="Mahmood N."/>
            <person name="Shommy N.S."/>
        </authorList>
    </citation>
    <scope>NUCLEOTIDE SEQUENCE [LARGE SCALE GENOMIC DNA]</scope>
    <source>
        <strain evidence="3">cv. O-4</strain>
    </source>
</reference>
<keyword evidence="3" id="KW-1185">Reference proteome</keyword>
<comment type="caution">
    <text evidence="2">The sequence shown here is derived from an EMBL/GenBank/DDBJ whole genome shotgun (WGS) entry which is preliminary data.</text>
</comment>
<protein>
    <submittedName>
        <fullName evidence="2">Uncharacterized protein</fullName>
    </submittedName>
</protein>
<dbReference type="OrthoDB" id="10465808at2759"/>
<evidence type="ECO:0000313" key="2">
    <source>
        <dbReference type="EMBL" id="OMO96822.1"/>
    </source>
</evidence>
<proteinExistence type="predicted"/>